<proteinExistence type="predicted"/>
<dbReference type="Proteomes" id="UP000664369">
    <property type="component" value="Unassembled WGS sequence"/>
</dbReference>
<dbReference type="RefSeq" id="WP_208173118.1">
    <property type="nucleotide sequence ID" value="NZ_JAGETZ010000001.1"/>
</dbReference>
<accession>A0ABS3Q8L1</accession>
<evidence type="ECO:0000313" key="1">
    <source>
        <dbReference type="EMBL" id="MBO2007580.1"/>
    </source>
</evidence>
<keyword evidence="2" id="KW-1185">Reference proteome</keyword>
<gene>
    <name evidence="1" type="ORF">J4E00_00860</name>
</gene>
<sequence length="95" mass="10447">MPKVSLTDARTGKRLRVSALPAGAALVEPILGYCYQAGHLHVYVNGSMPLNLRTAHEEGHTEAEMWLVDELPAGIREIVVTDERKNFQLLLPQAA</sequence>
<name>A0ABS3Q8L1_9BACT</name>
<evidence type="ECO:0000313" key="2">
    <source>
        <dbReference type="Proteomes" id="UP000664369"/>
    </source>
</evidence>
<comment type="caution">
    <text evidence="1">The sequence shown here is derived from an EMBL/GenBank/DDBJ whole genome shotgun (WGS) entry which is preliminary data.</text>
</comment>
<organism evidence="1 2">
    <name type="scientific">Hymenobacter negativus</name>
    <dbReference type="NCBI Taxonomy" id="2795026"/>
    <lineage>
        <taxon>Bacteria</taxon>
        <taxon>Pseudomonadati</taxon>
        <taxon>Bacteroidota</taxon>
        <taxon>Cytophagia</taxon>
        <taxon>Cytophagales</taxon>
        <taxon>Hymenobacteraceae</taxon>
        <taxon>Hymenobacter</taxon>
    </lineage>
</organism>
<dbReference type="EMBL" id="JAGETZ010000001">
    <property type="protein sequence ID" value="MBO2007580.1"/>
    <property type="molecule type" value="Genomic_DNA"/>
</dbReference>
<protein>
    <submittedName>
        <fullName evidence="1">Uncharacterized protein</fullName>
    </submittedName>
</protein>
<reference evidence="1 2" key="1">
    <citation type="submission" date="2021-03" db="EMBL/GenBank/DDBJ databases">
        <authorList>
            <person name="Kim M.K."/>
        </authorList>
    </citation>
    <scope>NUCLEOTIDE SEQUENCE [LARGE SCALE GENOMIC DNA]</scope>
    <source>
        <strain evidence="1 2">BT442</strain>
    </source>
</reference>